<keyword evidence="6" id="KW-0325">Glycoprotein</keyword>
<dbReference type="InterPro" id="IPR003154">
    <property type="entry name" value="S1/P1nuclease"/>
</dbReference>
<dbReference type="AlphaFoldDB" id="A0A2H9VQR3"/>
<keyword evidence="3" id="KW-0255">Endonuclease</keyword>
<gene>
    <name evidence="7" type="ORF">CLV57_0150</name>
</gene>
<keyword evidence="4" id="KW-0378">Hydrolase</keyword>
<keyword evidence="1" id="KW-0540">Nuclease</keyword>
<sequence>MKAFRNITACLVLFFTPLLSMAWGMNGHRISGQIAENYLTPKAKAAVRAILGESVAIASNWADFIKSDTTYNYLYDWHFVDFDRPYAYPEMVEFLAHDNHTDAYTKTNFLITELKKKNLPKDKKLLYLRVLIHLVEDIHQPFHTGHTQDKGGNSIKLTWFGESTNLHSIWDSKLIDYQQLSYTEYVAAIDNTTAAKRATWQKDPLTKWIFESHEIAEKAYTEVQGKDIKSAYVYNFNHIAELNQRLLMGGIRLAGVLNQLFG</sequence>
<dbReference type="SUPFAM" id="SSF48537">
    <property type="entry name" value="Phospholipase C/P1 nuclease"/>
    <property type="match status" value="1"/>
</dbReference>
<dbReference type="Gene3D" id="1.10.575.10">
    <property type="entry name" value="P1 Nuclease"/>
    <property type="match status" value="1"/>
</dbReference>
<evidence type="ECO:0000313" key="7">
    <source>
        <dbReference type="EMBL" id="PJJ83172.1"/>
    </source>
</evidence>
<dbReference type="Pfam" id="PF02265">
    <property type="entry name" value="S1-P1_nuclease"/>
    <property type="match status" value="1"/>
</dbReference>
<evidence type="ECO:0000256" key="4">
    <source>
        <dbReference type="ARBA" id="ARBA00022801"/>
    </source>
</evidence>
<dbReference type="RefSeq" id="WP_100339460.1">
    <property type="nucleotide sequence ID" value="NZ_PGFJ01000001.1"/>
</dbReference>
<evidence type="ECO:0000256" key="5">
    <source>
        <dbReference type="ARBA" id="ARBA00023157"/>
    </source>
</evidence>
<dbReference type="GO" id="GO:0046872">
    <property type="term" value="F:metal ion binding"/>
    <property type="evidence" value="ECO:0007669"/>
    <property type="project" value="UniProtKB-KW"/>
</dbReference>
<evidence type="ECO:0000256" key="2">
    <source>
        <dbReference type="ARBA" id="ARBA00022723"/>
    </source>
</evidence>
<dbReference type="CDD" id="cd11010">
    <property type="entry name" value="S1-P1_nuclease"/>
    <property type="match status" value="1"/>
</dbReference>
<comment type="caution">
    <text evidence="7">The sequence shown here is derived from an EMBL/GenBank/DDBJ whole genome shotgun (WGS) entry which is preliminary data.</text>
</comment>
<dbReference type="GO" id="GO:0016788">
    <property type="term" value="F:hydrolase activity, acting on ester bonds"/>
    <property type="evidence" value="ECO:0007669"/>
    <property type="project" value="InterPro"/>
</dbReference>
<accession>A0A2H9VQR3</accession>
<dbReference type="GO" id="GO:0006308">
    <property type="term" value="P:DNA catabolic process"/>
    <property type="evidence" value="ECO:0007669"/>
    <property type="project" value="InterPro"/>
</dbReference>
<evidence type="ECO:0000256" key="1">
    <source>
        <dbReference type="ARBA" id="ARBA00022722"/>
    </source>
</evidence>
<dbReference type="GO" id="GO:0003676">
    <property type="term" value="F:nucleic acid binding"/>
    <property type="evidence" value="ECO:0007669"/>
    <property type="project" value="InterPro"/>
</dbReference>
<dbReference type="PANTHER" id="PTHR33146">
    <property type="entry name" value="ENDONUCLEASE 4"/>
    <property type="match status" value="1"/>
</dbReference>
<keyword evidence="8" id="KW-1185">Reference proteome</keyword>
<proteinExistence type="predicted"/>
<dbReference type="GO" id="GO:0004519">
    <property type="term" value="F:endonuclease activity"/>
    <property type="evidence" value="ECO:0007669"/>
    <property type="project" value="UniProtKB-KW"/>
</dbReference>
<name>A0A2H9VQR3_9SPHI</name>
<organism evidence="7 8">
    <name type="scientific">Mucilaginibacter auburnensis</name>
    <dbReference type="NCBI Taxonomy" id="1457233"/>
    <lineage>
        <taxon>Bacteria</taxon>
        <taxon>Pseudomonadati</taxon>
        <taxon>Bacteroidota</taxon>
        <taxon>Sphingobacteriia</taxon>
        <taxon>Sphingobacteriales</taxon>
        <taxon>Sphingobacteriaceae</taxon>
        <taxon>Mucilaginibacter</taxon>
    </lineage>
</organism>
<dbReference type="OrthoDB" id="267579at2"/>
<reference evidence="7 8" key="1">
    <citation type="submission" date="2017-11" db="EMBL/GenBank/DDBJ databases">
        <title>Genomic Encyclopedia of Archaeal and Bacterial Type Strains, Phase II (KMG-II): From Individual Species to Whole Genera.</title>
        <authorList>
            <person name="Goeker M."/>
        </authorList>
    </citation>
    <scope>NUCLEOTIDE SEQUENCE [LARGE SCALE GENOMIC DNA]</scope>
    <source>
        <strain evidence="7 8">DSM 28175</strain>
    </source>
</reference>
<keyword evidence="2" id="KW-0479">Metal-binding</keyword>
<protein>
    <submittedName>
        <fullName evidence="7">S1/P1 nuclease</fullName>
    </submittedName>
</protein>
<dbReference type="EMBL" id="PGFJ01000001">
    <property type="protein sequence ID" value="PJJ83172.1"/>
    <property type="molecule type" value="Genomic_DNA"/>
</dbReference>
<keyword evidence="5" id="KW-1015">Disulfide bond</keyword>
<dbReference type="InterPro" id="IPR008947">
    <property type="entry name" value="PLipase_C/P1_nuclease_dom_sf"/>
</dbReference>
<dbReference type="Proteomes" id="UP000242687">
    <property type="component" value="Unassembled WGS sequence"/>
</dbReference>
<evidence type="ECO:0000256" key="6">
    <source>
        <dbReference type="ARBA" id="ARBA00023180"/>
    </source>
</evidence>
<dbReference type="PANTHER" id="PTHR33146:SF26">
    <property type="entry name" value="ENDONUCLEASE 4"/>
    <property type="match status" value="1"/>
</dbReference>
<evidence type="ECO:0000256" key="3">
    <source>
        <dbReference type="ARBA" id="ARBA00022759"/>
    </source>
</evidence>
<evidence type="ECO:0000313" key="8">
    <source>
        <dbReference type="Proteomes" id="UP000242687"/>
    </source>
</evidence>